<evidence type="ECO:0000256" key="3">
    <source>
        <dbReference type="ARBA" id="ARBA00022989"/>
    </source>
</evidence>
<feature type="transmembrane region" description="Helical" evidence="5">
    <location>
        <begin position="178"/>
        <end position="203"/>
    </location>
</feature>
<accession>A0A1G9SPL0</accession>
<evidence type="ECO:0000256" key="5">
    <source>
        <dbReference type="SAM" id="Phobius"/>
    </source>
</evidence>
<evidence type="ECO:0000256" key="4">
    <source>
        <dbReference type="ARBA" id="ARBA00023136"/>
    </source>
</evidence>
<dbReference type="InterPro" id="IPR006977">
    <property type="entry name" value="Yip1_dom"/>
</dbReference>
<dbReference type="Proteomes" id="UP000199451">
    <property type="component" value="Unassembled WGS sequence"/>
</dbReference>
<protein>
    <recommendedName>
        <fullName evidence="6">Yip1 domain-containing protein</fullName>
    </recommendedName>
</protein>
<keyword evidence="3 5" id="KW-1133">Transmembrane helix</keyword>
<evidence type="ECO:0000256" key="2">
    <source>
        <dbReference type="ARBA" id="ARBA00022692"/>
    </source>
</evidence>
<dbReference type="RefSeq" id="WP_089695810.1">
    <property type="nucleotide sequence ID" value="NZ_FNHL01000002.1"/>
</dbReference>
<dbReference type="STRING" id="660521.SAMN04487949_1445"/>
<dbReference type="AlphaFoldDB" id="A0A1G9SPL0"/>
<evidence type="ECO:0000313" key="7">
    <source>
        <dbReference type="EMBL" id="SDM37399.1"/>
    </source>
</evidence>
<feature type="transmembrane region" description="Helical" evidence="5">
    <location>
        <begin position="77"/>
        <end position="98"/>
    </location>
</feature>
<sequence>MTTWVENPRGGRDRGPRGIVRAWAEVLVRPRRFFRNGVAPGDQAPGLVFGVLVALCYVGGLLAFTPDRVLGTDYVPLLAGSASATSLLLLVAVTLFLAPATMHLLGALQTVLLMLTVRDRAGVSETVQTIAYATAPCVLAGVPSPTLRLACALYGAGLFVVGLSVVHRTSLLRAAVAGAVPALVLFGYVFGGVAAATTLAGALGLL</sequence>
<keyword evidence="2 5" id="KW-0812">Transmembrane</keyword>
<feature type="transmembrane region" description="Helical" evidence="5">
    <location>
        <begin position="44"/>
        <end position="65"/>
    </location>
</feature>
<name>A0A1G9SPL0_9EURY</name>
<dbReference type="Pfam" id="PF04893">
    <property type="entry name" value="Yip1"/>
    <property type="match status" value="1"/>
</dbReference>
<dbReference type="GO" id="GO:0016020">
    <property type="term" value="C:membrane"/>
    <property type="evidence" value="ECO:0007669"/>
    <property type="project" value="UniProtKB-SubCell"/>
</dbReference>
<feature type="domain" description="Yip1" evidence="6">
    <location>
        <begin position="25"/>
        <end position="190"/>
    </location>
</feature>
<reference evidence="8" key="1">
    <citation type="submission" date="2016-10" db="EMBL/GenBank/DDBJ databases">
        <authorList>
            <person name="Varghese N."/>
            <person name="Submissions S."/>
        </authorList>
    </citation>
    <scope>NUCLEOTIDE SEQUENCE [LARGE SCALE GENOMIC DNA]</scope>
    <source>
        <strain evidence="8">CGMCC 1.10119</strain>
    </source>
</reference>
<evidence type="ECO:0000259" key="6">
    <source>
        <dbReference type="Pfam" id="PF04893"/>
    </source>
</evidence>
<evidence type="ECO:0000256" key="1">
    <source>
        <dbReference type="ARBA" id="ARBA00004141"/>
    </source>
</evidence>
<organism evidence="7 8">
    <name type="scientific">Halogranum gelatinilyticum</name>
    <dbReference type="NCBI Taxonomy" id="660521"/>
    <lineage>
        <taxon>Archaea</taxon>
        <taxon>Methanobacteriati</taxon>
        <taxon>Methanobacteriota</taxon>
        <taxon>Stenosarchaea group</taxon>
        <taxon>Halobacteria</taxon>
        <taxon>Halobacteriales</taxon>
        <taxon>Haloferacaceae</taxon>
    </lineage>
</organism>
<proteinExistence type="predicted"/>
<keyword evidence="8" id="KW-1185">Reference proteome</keyword>
<dbReference type="EMBL" id="FNHL01000002">
    <property type="protein sequence ID" value="SDM37399.1"/>
    <property type="molecule type" value="Genomic_DNA"/>
</dbReference>
<evidence type="ECO:0000313" key="8">
    <source>
        <dbReference type="Proteomes" id="UP000199451"/>
    </source>
</evidence>
<feature type="transmembrane region" description="Helical" evidence="5">
    <location>
        <begin position="147"/>
        <end position="166"/>
    </location>
</feature>
<gene>
    <name evidence="7" type="ORF">SAMN04487949_1445</name>
</gene>
<comment type="subcellular location">
    <subcellularLocation>
        <location evidence="1">Membrane</location>
        <topology evidence="1">Multi-pass membrane protein</topology>
    </subcellularLocation>
</comment>
<dbReference type="OrthoDB" id="313310at2157"/>
<keyword evidence="4 5" id="KW-0472">Membrane</keyword>